<keyword evidence="2" id="KW-0433">Leucine-rich repeat</keyword>
<protein>
    <recommendedName>
        <fullName evidence="1">ADP-ribosyl cyclase/cyclic ADP-ribose hydrolase</fullName>
        <ecNumber evidence="1">3.2.2.6</ecNumber>
    </recommendedName>
</protein>
<dbReference type="InterPro" id="IPR044974">
    <property type="entry name" value="Disease_R_plants"/>
</dbReference>
<keyword evidence="3" id="KW-0677">Repeat</keyword>
<accession>B9RM35</accession>
<dbReference type="AlphaFoldDB" id="B9RM35"/>
<evidence type="ECO:0000256" key="4">
    <source>
        <dbReference type="ARBA" id="ARBA00022801"/>
    </source>
</evidence>
<organism evidence="10 11">
    <name type="scientific">Ricinus communis</name>
    <name type="common">Castor bean</name>
    <dbReference type="NCBI Taxonomy" id="3988"/>
    <lineage>
        <taxon>Eukaryota</taxon>
        <taxon>Viridiplantae</taxon>
        <taxon>Streptophyta</taxon>
        <taxon>Embryophyta</taxon>
        <taxon>Tracheophyta</taxon>
        <taxon>Spermatophyta</taxon>
        <taxon>Magnoliopsida</taxon>
        <taxon>eudicotyledons</taxon>
        <taxon>Gunneridae</taxon>
        <taxon>Pentapetalae</taxon>
        <taxon>rosids</taxon>
        <taxon>fabids</taxon>
        <taxon>Malpighiales</taxon>
        <taxon>Euphorbiaceae</taxon>
        <taxon>Acalyphoideae</taxon>
        <taxon>Acalypheae</taxon>
        <taxon>Ricinus</taxon>
    </lineage>
</organism>
<keyword evidence="6" id="KW-0520">NAD</keyword>
<dbReference type="PRINTS" id="PR00364">
    <property type="entry name" value="DISEASERSIST"/>
</dbReference>
<dbReference type="InterPro" id="IPR058192">
    <property type="entry name" value="WHD_ROQ1-like"/>
</dbReference>
<dbReference type="STRING" id="3988.B9RM35"/>
<dbReference type="SMART" id="SM00255">
    <property type="entry name" value="TIR"/>
    <property type="match status" value="1"/>
</dbReference>
<dbReference type="EMBL" id="EQ973789">
    <property type="protein sequence ID" value="EEF47358.1"/>
    <property type="molecule type" value="Genomic_DNA"/>
</dbReference>
<sequence>MSAIALPWKNDVFLSFQGEDTGKNFTSHLYAALCQKGVITFKDDQELESRGTLSDQEIFKAIQDSSISIVIFSRNSASSTRCLDELVEIFECMKTKGQNVLPVFYSVDPAEVRKQTGRFGESFAKYEKLFKNNIGKVQQWRAAATGMANLSGWDTQNRHESELIEEIVEEVLKKLRKSSHRFSSASKNFVGMNSRLNEMMKYLGKRESDDVRFVGICGMGGIGKTTIARAVYAELSSEFEGSCFLANVREVEEKNSLSLQEQLLSETLMERKITVWDIHAGRNEIKNRLSHKKVLIILDDVNHLEQLKSLAGMSDWFGNGSRIIITTRDEHLLLCHGVERIYRVGGLNHDEALRLFSLKAFKNDYPADDYVELSNHFVNYANGLPLALDVLGSCLYGRSINEWQSALDRLKEIPNKRILDKLYISFEGLQEIEKKVFLDIACFFKGEDKHYVVKVLESCGFYAEIGIRVLLSKSLITITNDRIWMHDLLQEMGRDIVRRSCYEEPGRRSRLWLYKDVSHVLSNDTGTEQVEGIVLDSCEQEDKHLSAKAFMKMRKLRLLKLRNVRLSGSLEYLSNKLRYLEWEEYPFRSLPSTFQPDKLVELHLPSSNIQQLWKGMKPLKMLKVIDLSYSVNLIKTMDFRDGLWDMKCLEKLDIGGIAGKQLASTKAWDFLLPSWLLPRKTLNLMDFLPSISVLCTLRSLNLSYCNLAEGTLPNDLSCFPSLQSLNLSGNDFVSVPTSISKLSKLEDLRFAHCKKLQSLPNLPSGILYLSTDGCSSLGTSLPKIITKHCQLENLCFANCERLQSLPDLSSSIVNISMEGLTAQENFSNPLEKDDPKASALTFLNRMQLVEIQGKNCSAFARLTSYLHYLLRHSSQGLFNPSSHVSMCLGGSEIPEWFNYQGIGSSIELQLPQHWFTDRWMGFAICVDFEVHDELPLSETCTLFCDLHAWVMPDQLLFLGRPSMQISGTMNIKSEQLWFNFMPRSSLNCVDWWESCGNLKASFFSNGLKVKSCGFRIIYDHDIGRLIQCHQRFEDLGLPPQNNSNNCKRSHDDSRGQPNSNRSDKCGNELHSKRLKMTVDQML</sequence>
<dbReference type="FunFam" id="3.40.50.10140:FF:000007">
    <property type="entry name" value="Disease resistance protein (TIR-NBS-LRR class)"/>
    <property type="match status" value="1"/>
</dbReference>
<dbReference type="CDD" id="cd00009">
    <property type="entry name" value="AAA"/>
    <property type="match status" value="1"/>
</dbReference>
<dbReference type="SUPFAM" id="SSF52058">
    <property type="entry name" value="L domain-like"/>
    <property type="match status" value="1"/>
</dbReference>
<evidence type="ECO:0000256" key="8">
    <source>
        <dbReference type="SAM" id="MobiDB-lite"/>
    </source>
</evidence>
<evidence type="ECO:0000256" key="7">
    <source>
        <dbReference type="ARBA" id="ARBA00047304"/>
    </source>
</evidence>
<evidence type="ECO:0000313" key="11">
    <source>
        <dbReference type="Proteomes" id="UP000008311"/>
    </source>
</evidence>
<keyword evidence="5" id="KW-0611">Plant defense</keyword>
<dbReference type="InterPro" id="IPR042197">
    <property type="entry name" value="Apaf_helical"/>
</dbReference>
<dbReference type="InterPro" id="IPR027417">
    <property type="entry name" value="P-loop_NTPase"/>
</dbReference>
<dbReference type="Gene3D" id="3.40.50.10140">
    <property type="entry name" value="Toll/interleukin-1 receptor homology (TIR) domain"/>
    <property type="match status" value="1"/>
</dbReference>
<dbReference type="InParanoid" id="B9RM35"/>
<evidence type="ECO:0000256" key="2">
    <source>
        <dbReference type="ARBA" id="ARBA00022614"/>
    </source>
</evidence>
<dbReference type="InterPro" id="IPR032675">
    <property type="entry name" value="LRR_dom_sf"/>
</dbReference>
<dbReference type="Pfam" id="PF20160">
    <property type="entry name" value="C-JID"/>
    <property type="match status" value="1"/>
</dbReference>
<reference evidence="11" key="1">
    <citation type="journal article" date="2010" name="Nat. Biotechnol.">
        <title>Draft genome sequence of the oilseed species Ricinus communis.</title>
        <authorList>
            <person name="Chan A.P."/>
            <person name="Crabtree J."/>
            <person name="Zhao Q."/>
            <person name="Lorenzi H."/>
            <person name="Orvis J."/>
            <person name="Puiu D."/>
            <person name="Melake-Berhan A."/>
            <person name="Jones K.M."/>
            <person name="Redman J."/>
            <person name="Chen G."/>
            <person name="Cahoon E.B."/>
            <person name="Gedil M."/>
            <person name="Stanke M."/>
            <person name="Haas B.J."/>
            <person name="Wortman J.R."/>
            <person name="Fraser-Liggett C.M."/>
            <person name="Ravel J."/>
            <person name="Rabinowicz P.D."/>
        </authorList>
    </citation>
    <scope>NUCLEOTIDE SEQUENCE [LARGE SCALE GENOMIC DNA]</scope>
    <source>
        <strain evidence="11">cv. Hale</strain>
    </source>
</reference>
<evidence type="ECO:0000256" key="1">
    <source>
        <dbReference type="ARBA" id="ARBA00011982"/>
    </source>
</evidence>
<keyword evidence="11" id="KW-1185">Reference proteome</keyword>
<dbReference type="Pfam" id="PF01582">
    <property type="entry name" value="TIR"/>
    <property type="match status" value="1"/>
</dbReference>
<evidence type="ECO:0000256" key="5">
    <source>
        <dbReference type="ARBA" id="ARBA00022821"/>
    </source>
</evidence>
<dbReference type="FunCoup" id="B9RM35">
    <property type="interactions" value="24"/>
</dbReference>
<dbReference type="InterPro" id="IPR035897">
    <property type="entry name" value="Toll_tir_struct_dom_sf"/>
</dbReference>
<gene>
    <name evidence="10" type="ORF">RCOM_1077550</name>
</gene>
<dbReference type="InterPro" id="IPR002182">
    <property type="entry name" value="NB-ARC"/>
</dbReference>
<dbReference type="InterPro" id="IPR011713">
    <property type="entry name" value="Leu-rich_rpt_3"/>
</dbReference>
<dbReference type="GO" id="GO:0007165">
    <property type="term" value="P:signal transduction"/>
    <property type="evidence" value="ECO:0007669"/>
    <property type="project" value="InterPro"/>
</dbReference>
<evidence type="ECO:0000256" key="6">
    <source>
        <dbReference type="ARBA" id="ARBA00023027"/>
    </source>
</evidence>
<dbReference type="InterPro" id="IPR036390">
    <property type="entry name" value="WH_DNA-bd_sf"/>
</dbReference>
<feature type="domain" description="TIR" evidence="9">
    <location>
        <begin position="8"/>
        <end position="175"/>
    </location>
</feature>
<evidence type="ECO:0000259" key="9">
    <source>
        <dbReference type="PROSITE" id="PS50104"/>
    </source>
</evidence>
<dbReference type="GO" id="GO:0006952">
    <property type="term" value="P:defense response"/>
    <property type="evidence" value="ECO:0007669"/>
    <property type="project" value="UniProtKB-KW"/>
</dbReference>
<dbReference type="eggNOG" id="ENOG502R41B">
    <property type="taxonomic scope" value="Eukaryota"/>
</dbReference>
<comment type="catalytic activity">
    <reaction evidence="7">
        <text>NAD(+) + H2O = ADP-D-ribose + nicotinamide + H(+)</text>
        <dbReference type="Rhea" id="RHEA:16301"/>
        <dbReference type="ChEBI" id="CHEBI:15377"/>
        <dbReference type="ChEBI" id="CHEBI:15378"/>
        <dbReference type="ChEBI" id="CHEBI:17154"/>
        <dbReference type="ChEBI" id="CHEBI:57540"/>
        <dbReference type="ChEBI" id="CHEBI:57967"/>
        <dbReference type="EC" id="3.2.2.6"/>
    </reaction>
    <physiologicalReaction direction="left-to-right" evidence="7">
        <dbReference type="Rhea" id="RHEA:16302"/>
    </physiologicalReaction>
</comment>
<dbReference type="PANTHER" id="PTHR11017:SF553">
    <property type="entry name" value="ADP-RIBOSYL CYCLASE_CYCLIC ADP-RIBOSE HYDROLASE"/>
    <property type="match status" value="1"/>
</dbReference>
<dbReference type="GO" id="GO:0061809">
    <property type="term" value="F:NAD+ nucleosidase activity, cyclic ADP-ribose generating"/>
    <property type="evidence" value="ECO:0007669"/>
    <property type="project" value="UniProtKB-EC"/>
</dbReference>
<dbReference type="InterPro" id="IPR045344">
    <property type="entry name" value="C-JID"/>
</dbReference>
<dbReference type="Gene3D" id="3.40.50.300">
    <property type="entry name" value="P-loop containing nucleotide triphosphate hydrolases"/>
    <property type="match status" value="1"/>
</dbReference>
<dbReference type="Gene3D" id="3.80.10.10">
    <property type="entry name" value="Ribonuclease Inhibitor"/>
    <property type="match status" value="2"/>
</dbReference>
<dbReference type="Proteomes" id="UP000008311">
    <property type="component" value="Unassembled WGS sequence"/>
</dbReference>
<dbReference type="GO" id="GO:0043531">
    <property type="term" value="F:ADP binding"/>
    <property type="evidence" value="ECO:0007669"/>
    <property type="project" value="InterPro"/>
</dbReference>
<dbReference type="PROSITE" id="PS50104">
    <property type="entry name" value="TIR"/>
    <property type="match status" value="1"/>
</dbReference>
<dbReference type="SUPFAM" id="SSF52200">
    <property type="entry name" value="Toll/Interleukin receptor TIR domain"/>
    <property type="match status" value="1"/>
</dbReference>
<dbReference type="SUPFAM" id="SSF46785">
    <property type="entry name" value="Winged helix' DNA-binding domain"/>
    <property type="match status" value="1"/>
</dbReference>
<dbReference type="Pfam" id="PF07725">
    <property type="entry name" value="LRR_3"/>
    <property type="match status" value="1"/>
</dbReference>
<dbReference type="Pfam" id="PF23282">
    <property type="entry name" value="WHD_ROQ1"/>
    <property type="match status" value="1"/>
</dbReference>
<dbReference type="InterPro" id="IPR000157">
    <property type="entry name" value="TIR_dom"/>
</dbReference>
<dbReference type="EC" id="3.2.2.6" evidence="1"/>
<evidence type="ECO:0000313" key="10">
    <source>
        <dbReference type="EMBL" id="EEF47358.1"/>
    </source>
</evidence>
<dbReference type="Pfam" id="PF00931">
    <property type="entry name" value="NB-ARC"/>
    <property type="match status" value="1"/>
</dbReference>
<dbReference type="Gene3D" id="1.10.8.430">
    <property type="entry name" value="Helical domain of apoptotic protease-activating factors"/>
    <property type="match status" value="1"/>
</dbReference>
<dbReference type="PANTHER" id="PTHR11017">
    <property type="entry name" value="LEUCINE-RICH REPEAT-CONTAINING PROTEIN"/>
    <property type="match status" value="1"/>
</dbReference>
<evidence type="ECO:0000256" key="3">
    <source>
        <dbReference type="ARBA" id="ARBA00022737"/>
    </source>
</evidence>
<dbReference type="SUPFAM" id="SSF52540">
    <property type="entry name" value="P-loop containing nucleoside triphosphate hydrolases"/>
    <property type="match status" value="1"/>
</dbReference>
<name>B9RM35_RICCO</name>
<feature type="region of interest" description="Disordered" evidence="8">
    <location>
        <begin position="1039"/>
        <end position="1066"/>
    </location>
</feature>
<proteinExistence type="predicted"/>
<keyword evidence="4" id="KW-0378">Hydrolase</keyword>